<evidence type="ECO:0000256" key="4">
    <source>
        <dbReference type="ARBA" id="ARBA00022692"/>
    </source>
</evidence>
<dbReference type="Pfam" id="PF18372">
    <property type="entry name" value="I-EGF_1"/>
    <property type="match status" value="1"/>
</dbReference>
<keyword evidence="9" id="KW-0472">Membrane</keyword>
<dbReference type="GO" id="GO:0008305">
    <property type="term" value="C:integrin complex"/>
    <property type="evidence" value="ECO:0007669"/>
    <property type="project" value="TreeGrafter"/>
</dbReference>
<evidence type="ECO:0000259" key="12">
    <source>
        <dbReference type="Pfam" id="PF18372"/>
    </source>
</evidence>
<keyword evidence="6" id="KW-0677">Repeat</keyword>
<feature type="non-terminal residue" evidence="13">
    <location>
        <position position="1"/>
    </location>
</feature>
<dbReference type="InterPro" id="IPR057243">
    <property type="entry name" value="Integrin_I-EGF_CS"/>
</dbReference>
<keyword evidence="11" id="KW-0325">Glycoprotein</keyword>
<evidence type="ECO:0000256" key="8">
    <source>
        <dbReference type="ARBA" id="ARBA00023037"/>
    </source>
</evidence>
<dbReference type="InterPro" id="IPR040622">
    <property type="entry name" value="EGF_integrin_1"/>
</dbReference>
<dbReference type="GO" id="GO:0007160">
    <property type="term" value="P:cell-matrix adhesion"/>
    <property type="evidence" value="ECO:0007669"/>
    <property type="project" value="TreeGrafter"/>
</dbReference>
<dbReference type="PANTHER" id="PTHR10082">
    <property type="entry name" value="INTEGRIN BETA SUBUNIT"/>
    <property type="match status" value="1"/>
</dbReference>
<dbReference type="PANTHER" id="PTHR10082:SF60">
    <property type="entry name" value="INTEGRIN BETA-PS"/>
    <property type="match status" value="1"/>
</dbReference>
<protein>
    <recommendedName>
        <fullName evidence="12">Integrin beta epidermal growth factor-like domain-containing protein</fullName>
    </recommendedName>
</protein>
<feature type="domain" description="Integrin beta epidermal growth factor-like" evidence="12">
    <location>
        <begin position="41"/>
        <end position="65"/>
    </location>
</feature>
<keyword evidence="10" id="KW-1015">Disulfide bond</keyword>
<gene>
    <name evidence="13" type="primary">ORF214811</name>
</gene>
<sequence length="111" mass="12135">SQEQSIKQVIIYPATMRHDQLVLEIDTNCECSCNTDPEKWELNSEKCTQGNGTLKCGLCDCQLGRLGNLCECDPLNTNMSNSGCIWNETNSTEQCSGAGKCECGQCKCNNG</sequence>
<evidence type="ECO:0000256" key="5">
    <source>
        <dbReference type="ARBA" id="ARBA00022729"/>
    </source>
</evidence>
<keyword evidence="7" id="KW-1133">Transmembrane helix</keyword>
<dbReference type="GO" id="GO:0009986">
    <property type="term" value="C:cell surface"/>
    <property type="evidence" value="ECO:0007669"/>
    <property type="project" value="TreeGrafter"/>
</dbReference>
<evidence type="ECO:0000256" key="10">
    <source>
        <dbReference type="ARBA" id="ARBA00023157"/>
    </source>
</evidence>
<comment type="similarity">
    <text evidence="2">Belongs to the integrin beta chain family.</text>
</comment>
<evidence type="ECO:0000256" key="9">
    <source>
        <dbReference type="ARBA" id="ARBA00023136"/>
    </source>
</evidence>
<proteinExistence type="inferred from homology"/>
<dbReference type="Gene3D" id="2.60.40.1510">
    <property type="entry name" value="ntegrin, alpha v. Chain A, domain 3"/>
    <property type="match status" value="1"/>
</dbReference>
<evidence type="ECO:0000256" key="7">
    <source>
        <dbReference type="ARBA" id="ARBA00022989"/>
    </source>
</evidence>
<comment type="subcellular location">
    <subcellularLocation>
        <location evidence="1">Membrane</location>
        <topology evidence="1">Single-pass type I membrane protein</topology>
    </subcellularLocation>
</comment>
<dbReference type="InterPro" id="IPR015812">
    <property type="entry name" value="Integrin_bsu"/>
</dbReference>
<keyword evidence="5" id="KW-0732">Signal</keyword>
<dbReference type="GO" id="GO:0005925">
    <property type="term" value="C:focal adhesion"/>
    <property type="evidence" value="ECO:0007669"/>
    <property type="project" value="TreeGrafter"/>
</dbReference>
<evidence type="ECO:0000256" key="6">
    <source>
        <dbReference type="ARBA" id="ARBA00022737"/>
    </source>
</evidence>
<keyword evidence="3" id="KW-0245">EGF-like domain</keyword>
<dbReference type="Gene3D" id="2.10.25.10">
    <property type="entry name" value="Laminin"/>
    <property type="match status" value="1"/>
</dbReference>
<evidence type="ECO:0000256" key="11">
    <source>
        <dbReference type="ARBA" id="ARBA00023180"/>
    </source>
</evidence>
<dbReference type="GO" id="GO:0016477">
    <property type="term" value="P:cell migration"/>
    <property type="evidence" value="ECO:0007669"/>
    <property type="project" value="TreeGrafter"/>
</dbReference>
<accession>A0A0B7BW47</accession>
<evidence type="ECO:0000313" key="13">
    <source>
        <dbReference type="EMBL" id="CEK97147.1"/>
    </source>
</evidence>
<evidence type="ECO:0000256" key="2">
    <source>
        <dbReference type="ARBA" id="ARBA00007449"/>
    </source>
</evidence>
<evidence type="ECO:0000256" key="1">
    <source>
        <dbReference type="ARBA" id="ARBA00004479"/>
    </source>
</evidence>
<dbReference type="EMBL" id="HACG01050282">
    <property type="protein sequence ID" value="CEK97147.1"/>
    <property type="molecule type" value="Transcribed_RNA"/>
</dbReference>
<keyword evidence="8" id="KW-0401">Integrin</keyword>
<dbReference type="GO" id="GO:0007229">
    <property type="term" value="P:integrin-mediated signaling pathway"/>
    <property type="evidence" value="ECO:0007669"/>
    <property type="project" value="UniProtKB-KW"/>
</dbReference>
<dbReference type="PROSITE" id="PS00243">
    <property type="entry name" value="I_EGF_1"/>
    <property type="match status" value="1"/>
</dbReference>
<keyword evidence="4" id="KW-0812">Transmembrane</keyword>
<dbReference type="AlphaFoldDB" id="A0A0B7BW47"/>
<evidence type="ECO:0000256" key="3">
    <source>
        <dbReference type="ARBA" id="ARBA00022536"/>
    </source>
</evidence>
<dbReference type="FunFam" id="2.10.25.10:FF:000075">
    <property type="entry name" value="Integrin beta"/>
    <property type="match status" value="1"/>
</dbReference>
<reference evidence="13" key="1">
    <citation type="submission" date="2014-12" db="EMBL/GenBank/DDBJ databases">
        <title>Insight into the proteome of Arion vulgaris.</title>
        <authorList>
            <person name="Aradska J."/>
            <person name="Bulat T."/>
            <person name="Smidak R."/>
            <person name="Sarate P."/>
            <person name="Gangsoo J."/>
            <person name="Sialana F."/>
            <person name="Bilban M."/>
            <person name="Lubec G."/>
        </authorList>
    </citation>
    <scope>NUCLEOTIDE SEQUENCE</scope>
    <source>
        <tissue evidence="13">Skin</tissue>
    </source>
</reference>
<dbReference type="GO" id="GO:0033627">
    <property type="term" value="P:cell adhesion mediated by integrin"/>
    <property type="evidence" value="ECO:0007669"/>
    <property type="project" value="TreeGrafter"/>
</dbReference>
<name>A0A0B7BW47_9EUPU</name>
<organism evidence="13">
    <name type="scientific">Arion vulgaris</name>
    <dbReference type="NCBI Taxonomy" id="1028688"/>
    <lineage>
        <taxon>Eukaryota</taxon>
        <taxon>Metazoa</taxon>
        <taxon>Spiralia</taxon>
        <taxon>Lophotrochozoa</taxon>
        <taxon>Mollusca</taxon>
        <taxon>Gastropoda</taxon>
        <taxon>Heterobranchia</taxon>
        <taxon>Euthyneura</taxon>
        <taxon>Panpulmonata</taxon>
        <taxon>Eupulmonata</taxon>
        <taxon>Stylommatophora</taxon>
        <taxon>Helicina</taxon>
        <taxon>Arionoidea</taxon>
        <taxon>Arionidae</taxon>
        <taxon>Arion</taxon>
    </lineage>
</organism>
<dbReference type="GO" id="GO:0005178">
    <property type="term" value="F:integrin binding"/>
    <property type="evidence" value="ECO:0007669"/>
    <property type="project" value="TreeGrafter"/>
</dbReference>
<feature type="non-terminal residue" evidence="13">
    <location>
        <position position="111"/>
    </location>
</feature>
<dbReference type="GO" id="GO:0098609">
    <property type="term" value="P:cell-cell adhesion"/>
    <property type="evidence" value="ECO:0007669"/>
    <property type="project" value="TreeGrafter"/>
</dbReference>